<keyword evidence="3" id="KW-1185">Reference proteome</keyword>
<dbReference type="SUPFAM" id="SSF109604">
    <property type="entry name" value="HD-domain/PDEase-like"/>
    <property type="match status" value="1"/>
</dbReference>
<dbReference type="RefSeq" id="WP_341369515.1">
    <property type="nucleotide sequence ID" value="NZ_JBBPCO010000001.1"/>
</dbReference>
<dbReference type="InterPro" id="IPR013976">
    <property type="entry name" value="HDOD"/>
</dbReference>
<dbReference type="Gene3D" id="1.10.3210.10">
    <property type="entry name" value="Hypothetical protein af1432"/>
    <property type="match status" value="1"/>
</dbReference>
<dbReference type="InterPro" id="IPR029016">
    <property type="entry name" value="GAF-like_dom_sf"/>
</dbReference>
<dbReference type="Pfam" id="PF08668">
    <property type="entry name" value="HDOD"/>
    <property type="match status" value="1"/>
</dbReference>
<dbReference type="PROSITE" id="PS51833">
    <property type="entry name" value="HDOD"/>
    <property type="match status" value="1"/>
</dbReference>
<dbReference type="InterPro" id="IPR052340">
    <property type="entry name" value="RNase_Y/CdgJ"/>
</dbReference>
<accession>A0ABU9D7I3</accession>
<name>A0ABU9D7I3_9PROT</name>
<dbReference type="PANTHER" id="PTHR33525:SF3">
    <property type="entry name" value="RIBONUCLEASE Y"/>
    <property type="match status" value="1"/>
</dbReference>
<sequence>MKSSQKPGKKLDTQTWITAVSEQQLPILRATLHSFSAIVDDERSSTMRLTQAILQDAALTTRILRAANSSFYNPSGRTVSTVSRSLILLGTDLLKSIALSIAILDTVLCAELNERASQVSSRAFHAAVQARALAVVRGDPAPEEAFIAALLLPIGELAFWCFSDGLGLVADEALKQGMSLSQVEEEVIGCRFQRLTSELAREWKLNASLLEVLQDPQGRQPRIQSVRQGHEIALLAERHGWSSPETMKFSTDLATALHRDVEEVQKFLQENARAADELLRQHGFVGPDPGQGQAEIVEAREAAPVWLPADPALQLRILRELTQVFSDDSPLQMVLEMVMEGLFRGLGLDRVVFAVLSADKQVLQIRYVLDAGNPQADTGQKIPLRAGGELQAHLDRAACIWQKQVAPLAARDLGLLAGPSPANGYFLGPAIIRGKTIGAFYGDRQASGRALDEDSFEGFKLFVQQARLGLEHKQRPGRGG</sequence>
<protein>
    <submittedName>
        <fullName evidence="2">HDOD domain-containing protein</fullName>
    </submittedName>
</protein>
<evidence type="ECO:0000313" key="2">
    <source>
        <dbReference type="EMBL" id="MEK8088453.1"/>
    </source>
</evidence>
<evidence type="ECO:0000259" key="1">
    <source>
        <dbReference type="PROSITE" id="PS51833"/>
    </source>
</evidence>
<proteinExistence type="predicted"/>
<organism evidence="2 3">
    <name type="scientific">Thermithiobacillus plumbiphilus</name>
    <dbReference type="NCBI Taxonomy" id="1729899"/>
    <lineage>
        <taxon>Bacteria</taxon>
        <taxon>Pseudomonadati</taxon>
        <taxon>Pseudomonadota</taxon>
        <taxon>Acidithiobacillia</taxon>
        <taxon>Acidithiobacillales</taxon>
        <taxon>Thermithiobacillaceae</taxon>
        <taxon>Thermithiobacillus</taxon>
    </lineage>
</organism>
<reference evidence="2 3" key="1">
    <citation type="submission" date="2024-04" db="EMBL/GenBank/DDBJ databases">
        <authorList>
            <person name="Abashina T."/>
            <person name="Shaikin A."/>
        </authorList>
    </citation>
    <scope>NUCLEOTIDE SEQUENCE [LARGE SCALE GENOMIC DNA]</scope>
    <source>
        <strain evidence="2 3">AAFK</strain>
    </source>
</reference>
<dbReference type="Proteomes" id="UP001446205">
    <property type="component" value="Unassembled WGS sequence"/>
</dbReference>
<dbReference type="EMBL" id="JBBPCO010000001">
    <property type="protein sequence ID" value="MEK8088453.1"/>
    <property type="molecule type" value="Genomic_DNA"/>
</dbReference>
<dbReference type="SUPFAM" id="SSF55781">
    <property type="entry name" value="GAF domain-like"/>
    <property type="match status" value="1"/>
</dbReference>
<evidence type="ECO:0000313" key="3">
    <source>
        <dbReference type="Proteomes" id="UP001446205"/>
    </source>
</evidence>
<dbReference type="Gene3D" id="3.30.450.40">
    <property type="match status" value="1"/>
</dbReference>
<dbReference type="PANTHER" id="PTHR33525">
    <property type="match status" value="1"/>
</dbReference>
<gene>
    <name evidence="2" type="ORF">WOB96_01620</name>
</gene>
<comment type="caution">
    <text evidence="2">The sequence shown here is derived from an EMBL/GenBank/DDBJ whole genome shotgun (WGS) entry which is preliminary data.</text>
</comment>
<feature type="domain" description="HDOD" evidence="1">
    <location>
        <begin position="25"/>
        <end position="219"/>
    </location>
</feature>